<evidence type="ECO:0000313" key="11">
    <source>
        <dbReference type="Proteomes" id="UP001333818"/>
    </source>
</evidence>
<dbReference type="HAMAP" id="MF_00717">
    <property type="entry name" value="PSII_PsbY"/>
    <property type="match status" value="1"/>
</dbReference>
<dbReference type="GO" id="GO:0015979">
    <property type="term" value="P:photosynthesis"/>
    <property type="evidence" value="ECO:0007669"/>
    <property type="project" value="UniProtKB-UniRule"/>
</dbReference>
<dbReference type="InterPro" id="IPR009388">
    <property type="entry name" value="PSII_PsbY"/>
</dbReference>
<evidence type="ECO:0000256" key="4">
    <source>
        <dbReference type="ARBA" id="ARBA00022989"/>
    </source>
</evidence>
<keyword evidence="6 8" id="KW-0472">Membrane</keyword>
<evidence type="ECO:0000256" key="8">
    <source>
        <dbReference type="HAMAP-Rule" id="MF_00717"/>
    </source>
</evidence>
<comment type="subunit">
    <text evidence="8">PSII is composed of 1 copy each of membrane proteins PsbA, PsbB, PsbC, PsbD, PsbE, PsbF, PsbH, PsbI, PsbJ, PsbK, PsbL, PsbM, PsbT, PsbX, PsbY, PsbZ, Psb30/Ycf12, peripheral proteins PsbO, CyanoQ (PsbQ), PsbU, PsbV and a large number of cofactors. It forms dimeric complexes.</text>
</comment>
<evidence type="ECO:0000313" key="10">
    <source>
        <dbReference type="EMBL" id="MEE3718183.1"/>
    </source>
</evidence>
<keyword evidence="2 8" id="KW-0602">Photosynthesis</keyword>
<comment type="function">
    <text evidence="8">Loosely associated component of the core of photosystem II (PSII). PSII is a light-driven water plastoquinone oxidoreductase, using light energy to abstract electrons from H(2)O, generating a proton gradient subsequently used for ATP formation.</text>
</comment>
<dbReference type="EMBL" id="JAZBJZ010000067">
    <property type="protein sequence ID" value="MEE3718183.1"/>
    <property type="molecule type" value="Genomic_DNA"/>
</dbReference>
<dbReference type="GO" id="GO:0030145">
    <property type="term" value="F:manganese ion binding"/>
    <property type="evidence" value="ECO:0007669"/>
    <property type="project" value="InterPro"/>
</dbReference>
<keyword evidence="4 8" id="KW-1133">Transmembrane helix</keyword>
<evidence type="ECO:0000256" key="7">
    <source>
        <dbReference type="ARBA" id="ARBA00023276"/>
    </source>
</evidence>
<sequence length="44" mass="4625">MDLRPVLVLGPIVLVIGWAAFNIGKAVISGEASLFGSRGNNPFK</sequence>
<protein>
    <recommendedName>
        <fullName evidence="8">Photosystem II reaction center protein Y</fullName>
    </recommendedName>
</protein>
<dbReference type="Proteomes" id="UP001333818">
    <property type="component" value="Unassembled WGS sequence"/>
</dbReference>
<keyword evidence="11" id="KW-1185">Reference proteome</keyword>
<comment type="caution">
    <text evidence="10">The sequence shown here is derived from an EMBL/GenBank/DDBJ whole genome shotgun (WGS) entry which is preliminary data.</text>
</comment>
<keyword evidence="3 8" id="KW-0812">Transmembrane</keyword>
<evidence type="ECO:0000256" key="5">
    <source>
        <dbReference type="ARBA" id="ARBA00023078"/>
    </source>
</evidence>
<evidence type="ECO:0000256" key="3">
    <source>
        <dbReference type="ARBA" id="ARBA00022692"/>
    </source>
</evidence>
<evidence type="ECO:0000256" key="1">
    <source>
        <dbReference type="ARBA" id="ARBA00004370"/>
    </source>
</evidence>
<organism evidence="10 11">
    <name type="scientific">Tumidithrix elongata BACA0141</name>
    <dbReference type="NCBI Taxonomy" id="2716417"/>
    <lineage>
        <taxon>Bacteria</taxon>
        <taxon>Bacillati</taxon>
        <taxon>Cyanobacteriota</taxon>
        <taxon>Cyanophyceae</taxon>
        <taxon>Pseudanabaenales</taxon>
        <taxon>Pseudanabaenaceae</taxon>
        <taxon>Tumidithrix</taxon>
        <taxon>Tumidithrix elongata</taxon>
    </lineage>
</organism>
<comment type="subcellular location">
    <subcellularLocation>
        <location evidence="8">Cellular thylakoid membrane</location>
        <topology evidence="8">Single-pass membrane protein</topology>
    </subcellularLocation>
    <subcellularLocation>
        <location evidence="1">Membrane</location>
    </subcellularLocation>
</comment>
<feature type="transmembrane region" description="Helical" evidence="9">
    <location>
        <begin position="6"/>
        <end position="28"/>
    </location>
</feature>
<proteinExistence type="inferred from homology"/>
<reference evidence="10" key="1">
    <citation type="submission" date="2024-01" db="EMBL/GenBank/DDBJ databases">
        <title>Bank of Algae and Cyanobacteria of the Azores (BACA) strain genomes.</title>
        <authorList>
            <person name="Luz R."/>
            <person name="Cordeiro R."/>
            <person name="Fonseca A."/>
            <person name="Goncalves V."/>
        </authorList>
    </citation>
    <scope>NUCLEOTIDE SEQUENCE</scope>
    <source>
        <strain evidence="10">BACA0141</strain>
    </source>
</reference>
<evidence type="ECO:0000256" key="2">
    <source>
        <dbReference type="ARBA" id="ARBA00022531"/>
    </source>
</evidence>
<comment type="similarity">
    <text evidence="8">Belongs to the PsbY family.</text>
</comment>
<feature type="topological domain" description="Lumenal" evidence="8">
    <location>
        <begin position="24"/>
        <end position="44"/>
    </location>
</feature>
<dbReference type="AlphaFoldDB" id="A0AAW9Q5L7"/>
<keyword evidence="7 8" id="KW-0604">Photosystem II</keyword>
<name>A0AAW9Q5L7_9CYAN</name>
<evidence type="ECO:0000256" key="9">
    <source>
        <dbReference type="SAM" id="Phobius"/>
    </source>
</evidence>
<dbReference type="GO" id="GO:0031676">
    <property type="term" value="C:plasma membrane-derived thylakoid membrane"/>
    <property type="evidence" value="ECO:0007669"/>
    <property type="project" value="UniProtKB-SubCell"/>
</dbReference>
<keyword evidence="5 8" id="KW-0793">Thylakoid</keyword>
<evidence type="ECO:0000256" key="6">
    <source>
        <dbReference type="ARBA" id="ARBA00023136"/>
    </source>
</evidence>
<dbReference type="Pfam" id="PF06298">
    <property type="entry name" value="PsbY"/>
    <property type="match status" value="1"/>
</dbReference>
<accession>A0AAW9Q5L7</accession>
<gene>
    <name evidence="8" type="primary">psbY</name>
    <name evidence="10" type="ORF">V2H45_15690</name>
</gene>
<dbReference type="GO" id="GO:0009523">
    <property type="term" value="C:photosystem II"/>
    <property type="evidence" value="ECO:0007669"/>
    <property type="project" value="UniProtKB-KW"/>
</dbReference>
<feature type="topological domain" description="Lumenal" evidence="8">
    <location>
        <begin position="1"/>
        <end position="4"/>
    </location>
</feature>